<comment type="caution">
    <text evidence="2">The sequence shown here is derived from an EMBL/GenBank/DDBJ whole genome shotgun (WGS) entry which is preliminary data.</text>
</comment>
<protein>
    <submittedName>
        <fullName evidence="2">Uncharacterized membrane protein</fullName>
    </submittedName>
</protein>
<evidence type="ECO:0000313" key="2">
    <source>
        <dbReference type="EMBL" id="SMP25757.1"/>
    </source>
</evidence>
<accession>A0ABY1P4E5</accession>
<feature type="transmembrane region" description="Helical" evidence="1">
    <location>
        <begin position="28"/>
        <end position="45"/>
    </location>
</feature>
<gene>
    <name evidence="2" type="ORF">SAMN06265373_105148</name>
</gene>
<evidence type="ECO:0000313" key="3">
    <source>
        <dbReference type="Proteomes" id="UP001157961"/>
    </source>
</evidence>
<dbReference type="EMBL" id="FXTY01000005">
    <property type="protein sequence ID" value="SMP25757.1"/>
    <property type="molecule type" value="Genomic_DNA"/>
</dbReference>
<dbReference type="RefSeq" id="WP_283426567.1">
    <property type="nucleotide sequence ID" value="NZ_FXTY01000005.1"/>
</dbReference>
<proteinExistence type="predicted"/>
<keyword evidence="1" id="KW-0812">Transmembrane</keyword>
<dbReference type="Proteomes" id="UP001157961">
    <property type="component" value="Unassembled WGS sequence"/>
</dbReference>
<evidence type="ECO:0000256" key="1">
    <source>
        <dbReference type="SAM" id="Phobius"/>
    </source>
</evidence>
<organism evidence="2 3">
    <name type="scientific">Shimia sagamensis</name>
    <dbReference type="NCBI Taxonomy" id="1566352"/>
    <lineage>
        <taxon>Bacteria</taxon>
        <taxon>Pseudomonadati</taxon>
        <taxon>Pseudomonadota</taxon>
        <taxon>Alphaproteobacteria</taxon>
        <taxon>Rhodobacterales</taxon>
        <taxon>Roseobacteraceae</taxon>
    </lineage>
</organism>
<keyword evidence="3" id="KW-1185">Reference proteome</keyword>
<keyword evidence="1" id="KW-1133">Transmembrane helix</keyword>
<sequence length="166" mass="18840">MPYRWTKPRSPDQPVLTLWPHRSLPRRGFAAMILFAFIMGTLPLYGLLGSVALWGILPFTLIMVGGLWWGLERSYKDGEILEELSLQGDILHLRHVPARGAAQEWACNVYWVRVELHAHGGPVADYVTLSGNGRSVEIGSFLSEEERKQLYADLDDFLRDKVSPQH</sequence>
<name>A0ABY1P4E5_9RHOB</name>
<dbReference type="Pfam" id="PF10003">
    <property type="entry name" value="DUF2244"/>
    <property type="match status" value="1"/>
</dbReference>
<dbReference type="InterPro" id="IPR019253">
    <property type="entry name" value="DUF2244_TM"/>
</dbReference>
<keyword evidence="1" id="KW-0472">Membrane</keyword>
<feature type="transmembrane region" description="Helical" evidence="1">
    <location>
        <begin position="51"/>
        <end position="71"/>
    </location>
</feature>
<reference evidence="2 3" key="1">
    <citation type="submission" date="2017-05" db="EMBL/GenBank/DDBJ databases">
        <authorList>
            <person name="Varghese N."/>
            <person name="Submissions S."/>
        </authorList>
    </citation>
    <scope>NUCLEOTIDE SEQUENCE [LARGE SCALE GENOMIC DNA]</scope>
    <source>
        <strain evidence="2 3">DSM 29734</strain>
    </source>
</reference>